<keyword evidence="3" id="KW-1185">Reference proteome</keyword>
<gene>
    <name evidence="2" type="ORF">F511_18398</name>
</gene>
<reference evidence="2 3" key="1">
    <citation type="journal article" date="2015" name="Proc. Natl. Acad. Sci. U.S.A.">
        <title>The resurrection genome of Boea hygrometrica: A blueprint for survival of dehydration.</title>
        <authorList>
            <person name="Xiao L."/>
            <person name="Yang G."/>
            <person name="Zhang L."/>
            <person name="Yang X."/>
            <person name="Zhao S."/>
            <person name="Ji Z."/>
            <person name="Zhou Q."/>
            <person name="Hu M."/>
            <person name="Wang Y."/>
            <person name="Chen M."/>
            <person name="Xu Y."/>
            <person name="Jin H."/>
            <person name="Xiao X."/>
            <person name="Hu G."/>
            <person name="Bao F."/>
            <person name="Hu Y."/>
            <person name="Wan P."/>
            <person name="Li L."/>
            <person name="Deng X."/>
            <person name="Kuang T."/>
            <person name="Xiang C."/>
            <person name="Zhu J.K."/>
            <person name="Oliver M.J."/>
            <person name="He Y."/>
        </authorList>
    </citation>
    <scope>NUCLEOTIDE SEQUENCE [LARGE SCALE GENOMIC DNA]</scope>
    <source>
        <strain evidence="3">cv. XS01</strain>
    </source>
</reference>
<dbReference type="OrthoDB" id="696591at2759"/>
<evidence type="ECO:0000313" key="3">
    <source>
        <dbReference type="Proteomes" id="UP000250235"/>
    </source>
</evidence>
<dbReference type="Proteomes" id="UP000250235">
    <property type="component" value="Unassembled WGS sequence"/>
</dbReference>
<dbReference type="Pfam" id="PF08284">
    <property type="entry name" value="RVP_2"/>
    <property type="match status" value="1"/>
</dbReference>
<proteinExistence type="predicted"/>
<feature type="compositionally biased region" description="Basic and acidic residues" evidence="1">
    <location>
        <begin position="19"/>
        <end position="37"/>
    </location>
</feature>
<protein>
    <submittedName>
        <fullName evidence="2">Uncharacterized protein</fullName>
    </submittedName>
</protein>
<dbReference type="CDD" id="cd00303">
    <property type="entry name" value="retropepsin_like"/>
    <property type="match status" value="1"/>
</dbReference>
<dbReference type="AlphaFoldDB" id="A0A2Z7C5F1"/>
<sequence>MHKCAFKLLQVALVEEEGDNRGEPEDHQETEAEEQTRVQDYGMVELPLFSISGMSQPQTMKLRGKVQNAVAIIMIDSGASHNFVSRKLIEKLGVRVEEEAQFGVCLGDGTKVQCQGICKNNNHRPLV</sequence>
<organism evidence="2 3">
    <name type="scientific">Dorcoceras hygrometricum</name>
    <dbReference type="NCBI Taxonomy" id="472368"/>
    <lineage>
        <taxon>Eukaryota</taxon>
        <taxon>Viridiplantae</taxon>
        <taxon>Streptophyta</taxon>
        <taxon>Embryophyta</taxon>
        <taxon>Tracheophyta</taxon>
        <taxon>Spermatophyta</taxon>
        <taxon>Magnoliopsida</taxon>
        <taxon>eudicotyledons</taxon>
        <taxon>Gunneridae</taxon>
        <taxon>Pentapetalae</taxon>
        <taxon>asterids</taxon>
        <taxon>lamiids</taxon>
        <taxon>Lamiales</taxon>
        <taxon>Gesneriaceae</taxon>
        <taxon>Didymocarpoideae</taxon>
        <taxon>Trichosporeae</taxon>
        <taxon>Loxocarpinae</taxon>
        <taxon>Dorcoceras</taxon>
    </lineage>
</organism>
<accession>A0A2Z7C5F1</accession>
<dbReference type="Gene3D" id="2.40.70.10">
    <property type="entry name" value="Acid Proteases"/>
    <property type="match status" value="1"/>
</dbReference>
<dbReference type="InterPro" id="IPR021109">
    <property type="entry name" value="Peptidase_aspartic_dom_sf"/>
</dbReference>
<feature type="region of interest" description="Disordered" evidence="1">
    <location>
        <begin position="17"/>
        <end position="37"/>
    </location>
</feature>
<evidence type="ECO:0000313" key="2">
    <source>
        <dbReference type="EMBL" id="KZV42052.1"/>
    </source>
</evidence>
<evidence type="ECO:0000256" key="1">
    <source>
        <dbReference type="SAM" id="MobiDB-lite"/>
    </source>
</evidence>
<name>A0A2Z7C5F1_9LAMI</name>
<dbReference type="EMBL" id="KQ999307">
    <property type="protein sequence ID" value="KZV42052.1"/>
    <property type="molecule type" value="Genomic_DNA"/>
</dbReference>